<dbReference type="InterPro" id="IPR001296">
    <property type="entry name" value="Glyco_trans_1"/>
</dbReference>
<accession>A0A6J5RFU6</accession>
<dbReference type="PANTHER" id="PTHR46656:SF3">
    <property type="entry name" value="PUTATIVE-RELATED"/>
    <property type="match status" value="1"/>
</dbReference>
<feature type="domain" description="Glycosyl transferase family 1" evidence="1">
    <location>
        <begin position="176"/>
        <end position="361"/>
    </location>
</feature>
<protein>
    <submittedName>
        <fullName evidence="2">RfaG Glycosyltransferase</fullName>
    </submittedName>
</protein>
<dbReference type="Gene3D" id="3.40.50.11930">
    <property type="match status" value="1"/>
</dbReference>
<dbReference type="Pfam" id="PF00534">
    <property type="entry name" value="Glycos_transf_1"/>
    <property type="match status" value="1"/>
</dbReference>
<gene>
    <name evidence="2" type="ORF">UFOVP1196_70</name>
</gene>
<name>A0A6J5RFU6_9CAUD</name>
<keyword evidence="2" id="KW-0808">Transferase</keyword>
<dbReference type="PANTHER" id="PTHR46656">
    <property type="entry name" value="PUTATIVE-RELATED"/>
    <property type="match status" value="1"/>
</dbReference>
<dbReference type="Gene3D" id="3.40.50.2000">
    <property type="entry name" value="Glycogen Phosphorylase B"/>
    <property type="match status" value="1"/>
</dbReference>
<sequence length="386" mass="43457">MRKLLWVGDACVASGFARATHHTLDTLRHVWDVSVLGMNYRGDPHPYPYPVFPCFPGGDAFGIGRLVEIVNRMQPDCIVLQNDVWNIPYYMDRLKHAKITTPVVVAAAVDGKNCQGWKLNDAALTVFWTRFAETEARLGGYTRPSSVVPLGVDLDIYRPVGQAEARNALQSLSGAKSKLPADAFLVLNVNRNQQRKRLDLTIEYFCEWVRQENLDDAYLMLHSCPTGESEYDLDQLMDYYGMRDRLLLMTPDIGQGIPEKYLPYIYSCADLQVSTTQGEGFGLTTFEGMACGVPQIVPRWSALEELCEDAVLKVQCSTTAVTQNRINAIGGVPDRDRFIDALIMVYQSEELREEMRERGQQVVHQDKYRWENVGSAFALAIDGIAK</sequence>
<evidence type="ECO:0000259" key="1">
    <source>
        <dbReference type="Pfam" id="PF00534"/>
    </source>
</evidence>
<evidence type="ECO:0000313" key="2">
    <source>
        <dbReference type="EMBL" id="CAB4190554.1"/>
    </source>
</evidence>
<reference evidence="2" key="1">
    <citation type="submission" date="2020-05" db="EMBL/GenBank/DDBJ databases">
        <authorList>
            <person name="Chiriac C."/>
            <person name="Salcher M."/>
            <person name="Ghai R."/>
            <person name="Kavagutti S V."/>
        </authorList>
    </citation>
    <scope>NUCLEOTIDE SEQUENCE</scope>
</reference>
<dbReference type="GO" id="GO:0016757">
    <property type="term" value="F:glycosyltransferase activity"/>
    <property type="evidence" value="ECO:0007669"/>
    <property type="project" value="InterPro"/>
</dbReference>
<proteinExistence type="predicted"/>
<dbReference type="SUPFAM" id="SSF53756">
    <property type="entry name" value="UDP-Glycosyltransferase/glycogen phosphorylase"/>
    <property type="match status" value="1"/>
</dbReference>
<organism evidence="2">
    <name type="scientific">uncultured Caudovirales phage</name>
    <dbReference type="NCBI Taxonomy" id="2100421"/>
    <lineage>
        <taxon>Viruses</taxon>
        <taxon>Duplodnaviria</taxon>
        <taxon>Heunggongvirae</taxon>
        <taxon>Uroviricota</taxon>
        <taxon>Caudoviricetes</taxon>
        <taxon>Peduoviridae</taxon>
        <taxon>Maltschvirus</taxon>
        <taxon>Maltschvirus maltsch</taxon>
    </lineage>
</organism>
<dbReference type="EMBL" id="LR797148">
    <property type="protein sequence ID" value="CAB4190554.1"/>
    <property type="molecule type" value="Genomic_DNA"/>
</dbReference>